<dbReference type="EMBL" id="FR746099">
    <property type="protein sequence ID" value="CCC41183.1"/>
    <property type="molecule type" value="Genomic_DNA"/>
</dbReference>
<dbReference type="Proteomes" id="UP000007954">
    <property type="component" value="Chromosome"/>
</dbReference>
<feature type="domain" description="Glycosyl transferase family 1" evidence="1">
    <location>
        <begin position="182"/>
        <end position="333"/>
    </location>
</feature>
<protein>
    <submittedName>
        <fullName evidence="2">Probable glycosyltransferase, type 1</fullName>
        <ecNumber evidence="2">2.4.-.-</ecNumber>
    </submittedName>
</protein>
<reference evidence="2 3" key="1">
    <citation type="journal article" date="2011" name="PLoS ONE">
        <title>Haloquadratum walsbyi: limited diversity in a global pond.</title>
        <authorList>
            <person name="Dyall-Smith M."/>
            <person name="Pfeiffer F."/>
            <person name="Klee K."/>
            <person name="Palm P."/>
            <person name="Gross K."/>
            <person name="Schuster S.C."/>
            <person name="Rampp M."/>
            <person name="Oesterhelt D."/>
        </authorList>
    </citation>
    <scope>NUCLEOTIDE SEQUENCE [LARGE SCALE GENOMIC DNA]</scope>
    <source>
        <strain evidence="3">DSM 16854 / JCM 12705 / C23</strain>
    </source>
</reference>
<dbReference type="CDD" id="cd03801">
    <property type="entry name" value="GT4_PimA-like"/>
    <property type="match status" value="1"/>
</dbReference>
<dbReference type="PANTHER" id="PTHR45947:SF3">
    <property type="entry name" value="SULFOQUINOVOSYL TRANSFERASE SQD2"/>
    <property type="match status" value="1"/>
</dbReference>
<dbReference type="KEGG" id="hwc:Hqrw_3420"/>
<dbReference type="GeneID" id="12448233"/>
<accession>G0LM63</accession>
<dbReference type="SUPFAM" id="SSF53756">
    <property type="entry name" value="UDP-Glycosyltransferase/glycogen phosphorylase"/>
    <property type="match status" value="1"/>
</dbReference>
<dbReference type="Gene3D" id="3.40.50.2000">
    <property type="entry name" value="Glycogen Phosphorylase B"/>
    <property type="match status" value="2"/>
</dbReference>
<dbReference type="PANTHER" id="PTHR45947">
    <property type="entry name" value="SULFOQUINOVOSYL TRANSFERASE SQD2"/>
    <property type="match status" value="1"/>
</dbReference>
<sequence>MPANHAIQLTYLITGLQYGGANIGMVRLLNGLDPERYDITVISVVETPDDIVSLLPESATLYRLHISQPTEIHRIIKLFQLLRGTHVLVCSLFHASAVGVPIGRLLRIPKVLIWQHSIRFKSKVRQGVYRVLYQLSDQVLADSDAVSVMISEKFGISSHNISQLPIAGIDTKEYGPKCFDSNIEEQLKIGTIARLVEEKGVFDVISCAESLGNQFQFEVIGEGEQRPELTNQAPANVTFHGAVDNDSIPNYLSNFDIYFQPSKHEGLCMTAIEAMACGLPVVASSVGGITESVVPGETGYLCEAGDIECFCNRLQQLRADPDLRNEMGAAGRHRVQARYSQAVLVDRFEQVLMKTKTV</sequence>
<dbReference type="InterPro" id="IPR001296">
    <property type="entry name" value="Glyco_trans_1"/>
</dbReference>
<keyword evidence="2" id="KW-0808">Transferase</keyword>
<name>G0LM63_HALWC</name>
<dbReference type="RefSeq" id="WP_014556615.1">
    <property type="nucleotide sequence ID" value="NC_017459.1"/>
</dbReference>
<dbReference type="EC" id="2.4.-.-" evidence="2"/>
<dbReference type="InterPro" id="IPR050194">
    <property type="entry name" value="Glycosyltransferase_grp1"/>
</dbReference>
<dbReference type="GO" id="GO:0016757">
    <property type="term" value="F:glycosyltransferase activity"/>
    <property type="evidence" value="ECO:0007669"/>
    <property type="project" value="UniProtKB-KW"/>
</dbReference>
<dbReference type="AlphaFoldDB" id="G0LM63"/>
<dbReference type="HOGENOM" id="CLU_009583_2_3_2"/>
<organism evidence="2 3">
    <name type="scientific">Haloquadratum walsbyi (strain DSM 16854 / JCM 12705 / C23)</name>
    <dbReference type="NCBI Taxonomy" id="768065"/>
    <lineage>
        <taxon>Archaea</taxon>
        <taxon>Methanobacteriati</taxon>
        <taxon>Methanobacteriota</taxon>
        <taxon>Stenosarchaea group</taxon>
        <taxon>Halobacteria</taxon>
        <taxon>Halobacteriales</taxon>
        <taxon>Haloferacaceae</taxon>
        <taxon>Haloquadratum</taxon>
    </lineage>
</organism>
<dbReference type="OrthoDB" id="131038at2157"/>
<evidence type="ECO:0000313" key="2">
    <source>
        <dbReference type="EMBL" id="CCC41183.1"/>
    </source>
</evidence>
<evidence type="ECO:0000313" key="3">
    <source>
        <dbReference type="Proteomes" id="UP000007954"/>
    </source>
</evidence>
<evidence type="ECO:0000259" key="1">
    <source>
        <dbReference type="Pfam" id="PF00534"/>
    </source>
</evidence>
<proteinExistence type="predicted"/>
<dbReference type="Pfam" id="PF00534">
    <property type="entry name" value="Glycos_transf_1"/>
    <property type="match status" value="1"/>
</dbReference>
<gene>
    <name evidence="2" type="primary">gth8</name>
    <name evidence="2" type="ordered locus">Hqrw_3420</name>
</gene>
<keyword evidence="2" id="KW-0328">Glycosyltransferase</keyword>